<accession>A0A1H9DH14</accession>
<protein>
    <submittedName>
        <fullName evidence="7">Adenosine deaminase</fullName>
    </submittedName>
</protein>
<dbReference type="GO" id="GO:0005829">
    <property type="term" value="C:cytosol"/>
    <property type="evidence" value="ECO:0007669"/>
    <property type="project" value="TreeGrafter"/>
</dbReference>
<evidence type="ECO:0000313" key="7">
    <source>
        <dbReference type="EMBL" id="SEQ12776.1"/>
    </source>
</evidence>
<keyword evidence="8" id="KW-1185">Reference proteome</keyword>
<dbReference type="InterPro" id="IPR006330">
    <property type="entry name" value="Ado/ade_deaminase"/>
</dbReference>
<evidence type="ECO:0000256" key="5">
    <source>
        <dbReference type="ARBA" id="ARBA00022833"/>
    </source>
</evidence>
<dbReference type="Proteomes" id="UP000182360">
    <property type="component" value="Unassembled WGS sequence"/>
</dbReference>
<dbReference type="EMBL" id="FOFU01000002">
    <property type="protein sequence ID" value="SEQ12776.1"/>
    <property type="molecule type" value="Genomic_DNA"/>
</dbReference>
<keyword evidence="5" id="KW-0862">Zinc</keyword>
<dbReference type="SUPFAM" id="SSF51556">
    <property type="entry name" value="Metallo-dependent hydrolases"/>
    <property type="match status" value="1"/>
</dbReference>
<dbReference type="PANTHER" id="PTHR43114">
    <property type="entry name" value="ADENINE DEAMINASE"/>
    <property type="match status" value="1"/>
</dbReference>
<evidence type="ECO:0000259" key="6">
    <source>
        <dbReference type="Pfam" id="PF00962"/>
    </source>
</evidence>
<dbReference type="GO" id="GO:0043103">
    <property type="term" value="P:hypoxanthine salvage"/>
    <property type="evidence" value="ECO:0007669"/>
    <property type="project" value="TreeGrafter"/>
</dbReference>
<comment type="similarity">
    <text evidence="2">Belongs to the metallo-dependent hydrolases superfamily. Adenosine and AMP deaminases family.</text>
</comment>
<dbReference type="Gene3D" id="3.20.20.140">
    <property type="entry name" value="Metal-dependent hydrolases"/>
    <property type="match status" value="1"/>
</dbReference>
<dbReference type="PANTHER" id="PTHR43114:SF6">
    <property type="entry name" value="ADENINE DEAMINASE"/>
    <property type="match status" value="1"/>
</dbReference>
<organism evidence="7 8">
    <name type="scientific">Treponema bryantii</name>
    <dbReference type="NCBI Taxonomy" id="163"/>
    <lineage>
        <taxon>Bacteria</taxon>
        <taxon>Pseudomonadati</taxon>
        <taxon>Spirochaetota</taxon>
        <taxon>Spirochaetia</taxon>
        <taxon>Spirochaetales</taxon>
        <taxon>Treponemataceae</taxon>
        <taxon>Treponema</taxon>
    </lineage>
</organism>
<evidence type="ECO:0000256" key="2">
    <source>
        <dbReference type="ARBA" id="ARBA00006676"/>
    </source>
</evidence>
<dbReference type="GO" id="GO:0046872">
    <property type="term" value="F:metal ion binding"/>
    <property type="evidence" value="ECO:0007669"/>
    <property type="project" value="UniProtKB-KW"/>
</dbReference>
<evidence type="ECO:0000256" key="3">
    <source>
        <dbReference type="ARBA" id="ARBA00022723"/>
    </source>
</evidence>
<dbReference type="AlphaFoldDB" id="A0A1H9DH14"/>
<reference evidence="7 8" key="1">
    <citation type="submission" date="2016-10" db="EMBL/GenBank/DDBJ databases">
        <authorList>
            <person name="de Groot N.N."/>
        </authorList>
    </citation>
    <scope>NUCLEOTIDE SEQUENCE [LARGE SCALE GENOMIC DNA]</scope>
    <source>
        <strain evidence="7 8">B25</strain>
    </source>
</reference>
<evidence type="ECO:0000313" key="8">
    <source>
        <dbReference type="Proteomes" id="UP000182360"/>
    </source>
</evidence>
<dbReference type="RefSeq" id="WP_074641855.1">
    <property type="nucleotide sequence ID" value="NZ_FOFU01000002.1"/>
</dbReference>
<comment type="cofactor">
    <cofactor evidence="1">
        <name>Zn(2+)</name>
        <dbReference type="ChEBI" id="CHEBI:29105"/>
    </cofactor>
</comment>
<dbReference type="Pfam" id="PF00962">
    <property type="entry name" value="A_deaminase"/>
    <property type="match status" value="1"/>
</dbReference>
<dbReference type="OrthoDB" id="9779574at2"/>
<evidence type="ECO:0000256" key="4">
    <source>
        <dbReference type="ARBA" id="ARBA00022801"/>
    </source>
</evidence>
<dbReference type="STRING" id="163.SAMN04487775_10146"/>
<proteinExistence type="inferred from homology"/>
<keyword evidence="3" id="KW-0479">Metal-binding</keyword>
<name>A0A1H9DH14_9SPIR</name>
<dbReference type="InterPro" id="IPR001365">
    <property type="entry name" value="A_deaminase_dom"/>
</dbReference>
<keyword evidence="4" id="KW-0378">Hydrolase</keyword>
<dbReference type="InterPro" id="IPR032466">
    <property type="entry name" value="Metal_Hydrolase"/>
</dbReference>
<sequence>MTDKFSSDFINALKNHDTQTLLSIPKSDVHNHIGRGCRVEWLSERMNHTFAKPPAVFDGLQGMQDWYVNNIRDYCRAHDNKQADTRREGCFVEAGRNHLARFAPSFSASDIEDYGSLQAFCDYYDALHKKYCPDAVYEPELAFASYEDIEPALVQAEEYFSSGYFKSIDVCCGEGYKPFSDYIPLYRIAEKYGVLKRMHVGETGTAEEIEEAIETLGLDEIHHGINAVNSSKVMKLLADRKITLNVCPTSNIKLGYAKSYAEHPIKILVENEVPVTINTDDLLVFDSSIDEEYQHLYDAGTLTAEQLDEIRCWGISNRIEK</sequence>
<dbReference type="GO" id="GO:0000034">
    <property type="term" value="F:adenine deaminase activity"/>
    <property type="evidence" value="ECO:0007669"/>
    <property type="project" value="TreeGrafter"/>
</dbReference>
<feature type="domain" description="Adenosine deaminase" evidence="6">
    <location>
        <begin position="175"/>
        <end position="312"/>
    </location>
</feature>
<evidence type="ECO:0000256" key="1">
    <source>
        <dbReference type="ARBA" id="ARBA00001947"/>
    </source>
</evidence>
<dbReference type="GO" id="GO:0006146">
    <property type="term" value="P:adenine catabolic process"/>
    <property type="evidence" value="ECO:0007669"/>
    <property type="project" value="TreeGrafter"/>
</dbReference>
<gene>
    <name evidence="7" type="ORF">SAMN04487977_102573</name>
</gene>